<name>A0ABD3SKL1_9LAMI</name>
<dbReference type="InterPro" id="IPR019734">
    <property type="entry name" value="TPR_rpt"/>
</dbReference>
<gene>
    <name evidence="4" type="ORF">ACJIZ3_020955</name>
</gene>
<dbReference type="CDD" id="cd02947">
    <property type="entry name" value="TRX_family"/>
    <property type="match status" value="1"/>
</dbReference>
<dbReference type="Gene3D" id="1.25.40.10">
    <property type="entry name" value="Tetratricopeptide repeat domain"/>
    <property type="match status" value="1"/>
</dbReference>
<keyword evidence="1" id="KW-0677">Repeat</keyword>
<reference evidence="4 5" key="1">
    <citation type="submission" date="2024-12" db="EMBL/GenBank/DDBJ databases">
        <title>The unique morphological basis and parallel evolutionary history of personate flowers in Penstemon.</title>
        <authorList>
            <person name="Depatie T.H."/>
            <person name="Wessinger C.A."/>
        </authorList>
    </citation>
    <scope>NUCLEOTIDE SEQUENCE [LARGE SCALE GENOMIC DNA]</scope>
    <source>
        <strain evidence="4">WTNN_2</strain>
        <tissue evidence="4">Leaf</tissue>
    </source>
</reference>
<dbReference type="InterPro" id="IPR036249">
    <property type="entry name" value="Thioredoxin-like_sf"/>
</dbReference>
<keyword evidence="2" id="KW-0802">TPR repeat</keyword>
<dbReference type="SUPFAM" id="SSF48452">
    <property type="entry name" value="TPR-like"/>
    <property type="match status" value="1"/>
</dbReference>
<evidence type="ECO:0000259" key="3">
    <source>
        <dbReference type="Pfam" id="PF00085"/>
    </source>
</evidence>
<proteinExistence type="predicted"/>
<dbReference type="PANTHER" id="PTHR45883">
    <property type="entry name" value="HSC70-INTERACTING PROTEIN"/>
    <property type="match status" value="1"/>
</dbReference>
<dbReference type="AlphaFoldDB" id="A0ABD3SKL1"/>
<keyword evidence="5" id="KW-1185">Reference proteome</keyword>
<dbReference type="InterPro" id="IPR013766">
    <property type="entry name" value="Thioredoxin_domain"/>
</dbReference>
<evidence type="ECO:0000313" key="5">
    <source>
        <dbReference type="Proteomes" id="UP001634393"/>
    </source>
</evidence>
<dbReference type="GO" id="GO:0006950">
    <property type="term" value="P:response to stress"/>
    <property type="evidence" value="ECO:0007669"/>
    <property type="project" value="UniProtKB-ARBA"/>
</dbReference>
<dbReference type="PANTHER" id="PTHR45883:SF7">
    <property type="entry name" value="TPR REPEAT-CONTAINING THIOREDOXIN TDX"/>
    <property type="match status" value="1"/>
</dbReference>
<evidence type="ECO:0000256" key="1">
    <source>
        <dbReference type="ARBA" id="ARBA00022737"/>
    </source>
</evidence>
<dbReference type="Gene3D" id="3.40.30.10">
    <property type="entry name" value="Glutaredoxin"/>
    <property type="match status" value="1"/>
</dbReference>
<evidence type="ECO:0000256" key="2">
    <source>
        <dbReference type="ARBA" id="ARBA00022803"/>
    </source>
</evidence>
<dbReference type="Proteomes" id="UP001634393">
    <property type="component" value="Unassembled WGS sequence"/>
</dbReference>
<evidence type="ECO:0000313" key="4">
    <source>
        <dbReference type="EMBL" id="KAL3824926.1"/>
    </source>
</evidence>
<feature type="domain" description="Thioredoxin" evidence="3">
    <location>
        <begin position="215"/>
        <end position="289"/>
    </location>
</feature>
<protein>
    <recommendedName>
        <fullName evidence="3">Thioredoxin domain-containing protein</fullName>
    </recommendedName>
</protein>
<dbReference type="SUPFAM" id="SSF52833">
    <property type="entry name" value="Thioredoxin-like"/>
    <property type="match status" value="1"/>
</dbReference>
<sequence length="305" mass="34771">MSRENISDEIILESDIELDESYVVAPDNDFEEMGYPTVEVSEENQEAAEVLKSYALNAICEGQLVEAKDHLTEAIMLNPKSALLFASRATCYVKLKKPNAAIRDADVALQMNPELARGYKARGMAMAMLGLWEEAATNLNVALKLDFDEETYMMLKKVEPNANKIKDHRQRKLELERQNSEKIAQALSVLHDGEVVEINDGKVLRTKMSAAHTTSRLTITYFTAPWSELCRNMDPIYKTFAREYPNIVFLTIDISKRMNGAPKWKTAYIPNFYFLKKSKVVERAKLTNKYELEMKILHYVGGLSR</sequence>
<dbReference type="InterPro" id="IPR011990">
    <property type="entry name" value="TPR-like_helical_dom_sf"/>
</dbReference>
<accession>A0ABD3SKL1</accession>
<dbReference type="Pfam" id="PF00085">
    <property type="entry name" value="Thioredoxin"/>
    <property type="match status" value="1"/>
</dbReference>
<comment type="caution">
    <text evidence="4">The sequence shown here is derived from an EMBL/GenBank/DDBJ whole genome shotgun (WGS) entry which is preliminary data.</text>
</comment>
<dbReference type="SMART" id="SM00028">
    <property type="entry name" value="TPR"/>
    <property type="match status" value="3"/>
</dbReference>
<dbReference type="FunFam" id="1.25.40.10:FF:000112">
    <property type="entry name" value="FAM10 family protein"/>
    <property type="match status" value="1"/>
</dbReference>
<organism evidence="4 5">
    <name type="scientific">Penstemon smallii</name>
    <dbReference type="NCBI Taxonomy" id="265156"/>
    <lineage>
        <taxon>Eukaryota</taxon>
        <taxon>Viridiplantae</taxon>
        <taxon>Streptophyta</taxon>
        <taxon>Embryophyta</taxon>
        <taxon>Tracheophyta</taxon>
        <taxon>Spermatophyta</taxon>
        <taxon>Magnoliopsida</taxon>
        <taxon>eudicotyledons</taxon>
        <taxon>Gunneridae</taxon>
        <taxon>Pentapetalae</taxon>
        <taxon>asterids</taxon>
        <taxon>lamiids</taxon>
        <taxon>Lamiales</taxon>
        <taxon>Plantaginaceae</taxon>
        <taxon>Cheloneae</taxon>
        <taxon>Penstemon</taxon>
    </lineage>
</organism>
<dbReference type="EMBL" id="JBJXBP010000006">
    <property type="protein sequence ID" value="KAL3824926.1"/>
    <property type="molecule type" value="Genomic_DNA"/>
</dbReference>